<protein>
    <recommendedName>
        <fullName evidence="1">DUF7210 domain-containing protein</fullName>
    </recommendedName>
</protein>
<sequence>MKLKVKKACQIEGARYKAGDTIEPSDRVAAKLIARGLAEEAKAKAEPKAKADS</sequence>
<evidence type="ECO:0000259" key="1">
    <source>
        <dbReference type="Pfam" id="PF23843"/>
    </source>
</evidence>
<reference evidence="2" key="1">
    <citation type="submission" date="2018-05" db="EMBL/GenBank/DDBJ databases">
        <authorList>
            <person name="Lanie J.A."/>
            <person name="Ng W.-L."/>
            <person name="Kazmierczak K.M."/>
            <person name="Andrzejewski T.M."/>
            <person name="Davidsen T.M."/>
            <person name="Wayne K.J."/>
            <person name="Tettelin H."/>
            <person name="Glass J.I."/>
            <person name="Rusch D."/>
            <person name="Podicherti R."/>
            <person name="Tsui H.-C.T."/>
            <person name="Winkler M.E."/>
        </authorList>
    </citation>
    <scope>NUCLEOTIDE SEQUENCE</scope>
</reference>
<feature type="non-terminal residue" evidence="2">
    <location>
        <position position="53"/>
    </location>
</feature>
<dbReference type="AlphaFoldDB" id="A0A382MFM9"/>
<name>A0A382MFM9_9ZZZZ</name>
<dbReference type="InterPro" id="IPR055634">
    <property type="entry name" value="DUF7210"/>
</dbReference>
<accession>A0A382MFM9</accession>
<organism evidence="2">
    <name type="scientific">marine metagenome</name>
    <dbReference type="NCBI Taxonomy" id="408172"/>
    <lineage>
        <taxon>unclassified sequences</taxon>
        <taxon>metagenomes</taxon>
        <taxon>ecological metagenomes</taxon>
    </lineage>
</organism>
<gene>
    <name evidence="2" type="ORF">METZ01_LOCUS300677</name>
</gene>
<feature type="domain" description="DUF7210" evidence="1">
    <location>
        <begin position="1"/>
        <end position="38"/>
    </location>
</feature>
<dbReference type="Pfam" id="PF23843">
    <property type="entry name" value="DUF7210"/>
    <property type="match status" value="1"/>
</dbReference>
<proteinExistence type="predicted"/>
<evidence type="ECO:0000313" key="2">
    <source>
        <dbReference type="EMBL" id="SVC47823.1"/>
    </source>
</evidence>
<dbReference type="EMBL" id="UINC01093414">
    <property type="protein sequence ID" value="SVC47823.1"/>
    <property type="molecule type" value="Genomic_DNA"/>
</dbReference>